<dbReference type="AlphaFoldDB" id="A0A6J7EVT3"/>
<evidence type="ECO:0000313" key="1">
    <source>
        <dbReference type="EMBL" id="CAB4887256.1"/>
    </source>
</evidence>
<dbReference type="CDD" id="cd06558">
    <property type="entry name" value="crotonase-like"/>
    <property type="match status" value="1"/>
</dbReference>
<gene>
    <name evidence="1" type="ORF">UFOPK3376_02476</name>
</gene>
<dbReference type="GO" id="GO:0006635">
    <property type="term" value="P:fatty acid beta-oxidation"/>
    <property type="evidence" value="ECO:0007669"/>
    <property type="project" value="TreeGrafter"/>
</dbReference>
<dbReference type="GO" id="GO:0003824">
    <property type="term" value="F:catalytic activity"/>
    <property type="evidence" value="ECO:0007669"/>
    <property type="project" value="UniProtKB-ARBA"/>
</dbReference>
<dbReference type="InterPro" id="IPR029045">
    <property type="entry name" value="ClpP/crotonase-like_dom_sf"/>
</dbReference>
<dbReference type="PANTHER" id="PTHR11941:SF54">
    <property type="entry name" value="ENOYL-COA HYDRATASE, MITOCHONDRIAL"/>
    <property type="match status" value="1"/>
</dbReference>
<protein>
    <submittedName>
        <fullName evidence="1">Unannotated protein</fullName>
    </submittedName>
</protein>
<sequence length="307" mass="33008">MTWSSTEMILGNSRMFGTVASVSDGVSDSSAHTLGLRFSGVSFMGVPTSYETLLCHVDDRVLRVTLNRPDRHNAFNDKLAAELQSLWRALRFDDDIRAIVLTGQGDKAFCTGIDRSWSVPQPDSPFMIDDPGLLLGPKTAGLWKPVIAAVNGMACGGAFYLLGECETIIAAEHATFFDPHTTYGMAASFEPILLYGQMPFGELCRLALMGSHERMTAQRAHQIGFVQDVVPAADLLDTANAIAQAIASQPAAAVQGTLRSLWAAREMGRAQALAMAPHLVTLGNQAEALAEGQAAFASGQRIEPRLR</sequence>
<dbReference type="EMBL" id="CAFBLP010000080">
    <property type="protein sequence ID" value="CAB4887256.1"/>
    <property type="molecule type" value="Genomic_DNA"/>
</dbReference>
<dbReference type="PANTHER" id="PTHR11941">
    <property type="entry name" value="ENOYL-COA HYDRATASE-RELATED"/>
    <property type="match status" value="1"/>
</dbReference>
<dbReference type="SUPFAM" id="SSF52096">
    <property type="entry name" value="ClpP/crotonase"/>
    <property type="match status" value="1"/>
</dbReference>
<dbReference type="InterPro" id="IPR001753">
    <property type="entry name" value="Enoyl-CoA_hydra/iso"/>
</dbReference>
<accession>A0A6J7EVT3</accession>
<reference evidence="1" key="1">
    <citation type="submission" date="2020-05" db="EMBL/GenBank/DDBJ databases">
        <authorList>
            <person name="Chiriac C."/>
            <person name="Salcher M."/>
            <person name="Ghai R."/>
            <person name="Kavagutti S V."/>
        </authorList>
    </citation>
    <scope>NUCLEOTIDE SEQUENCE</scope>
</reference>
<dbReference type="Gene3D" id="3.90.226.10">
    <property type="entry name" value="2-enoyl-CoA Hydratase, Chain A, domain 1"/>
    <property type="match status" value="1"/>
</dbReference>
<name>A0A6J7EVT3_9ZZZZ</name>
<proteinExistence type="predicted"/>
<organism evidence="1">
    <name type="scientific">freshwater metagenome</name>
    <dbReference type="NCBI Taxonomy" id="449393"/>
    <lineage>
        <taxon>unclassified sequences</taxon>
        <taxon>metagenomes</taxon>
        <taxon>ecological metagenomes</taxon>
    </lineage>
</organism>
<dbReference type="Pfam" id="PF00378">
    <property type="entry name" value="ECH_1"/>
    <property type="match status" value="1"/>
</dbReference>